<feature type="compositionally biased region" description="Polar residues" evidence="1">
    <location>
        <begin position="114"/>
        <end position="123"/>
    </location>
</feature>
<keyword evidence="3" id="KW-1185">Reference proteome</keyword>
<sequence>MCDEVSRLRQRIQTVTEERKSTIQAFLFFWATASVEWVDADVVFARQTCASLPAVAGGQEAAAQALKAAESYVSNSSSSSSLVAATAAAAAATGREGGTVRVTADVDNDESDETITSSGAATPNTSASVTFEYFSRGNPRAVNDSEPGNANKANGRYFQCPEQWESQAERW</sequence>
<dbReference type="EMBL" id="UYRT01100516">
    <property type="protein sequence ID" value="VDN42584.1"/>
    <property type="molecule type" value="Genomic_DNA"/>
</dbReference>
<feature type="region of interest" description="Disordered" evidence="1">
    <location>
        <begin position="138"/>
        <end position="171"/>
    </location>
</feature>
<evidence type="ECO:0000313" key="3">
    <source>
        <dbReference type="Proteomes" id="UP000271098"/>
    </source>
</evidence>
<reference evidence="2 3" key="1">
    <citation type="submission" date="2018-11" db="EMBL/GenBank/DDBJ databases">
        <authorList>
            <consortium name="Pathogen Informatics"/>
        </authorList>
    </citation>
    <scope>NUCLEOTIDE SEQUENCE [LARGE SCALE GENOMIC DNA]</scope>
</reference>
<evidence type="ECO:0000313" key="2">
    <source>
        <dbReference type="EMBL" id="VDN42584.1"/>
    </source>
</evidence>
<dbReference type="AlphaFoldDB" id="A0A3P7NIJ4"/>
<organism evidence="2 3">
    <name type="scientific">Gongylonema pulchrum</name>
    <dbReference type="NCBI Taxonomy" id="637853"/>
    <lineage>
        <taxon>Eukaryota</taxon>
        <taxon>Metazoa</taxon>
        <taxon>Ecdysozoa</taxon>
        <taxon>Nematoda</taxon>
        <taxon>Chromadorea</taxon>
        <taxon>Rhabditida</taxon>
        <taxon>Spirurina</taxon>
        <taxon>Spiruromorpha</taxon>
        <taxon>Spiruroidea</taxon>
        <taxon>Gongylonematidae</taxon>
        <taxon>Gongylonema</taxon>
    </lineage>
</organism>
<dbReference type="Proteomes" id="UP000271098">
    <property type="component" value="Unassembled WGS sequence"/>
</dbReference>
<accession>A0A3P7NIJ4</accession>
<proteinExistence type="predicted"/>
<protein>
    <submittedName>
        <fullName evidence="2">Uncharacterized protein</fullName>
    </submittedName>
</protein>
<evidence type="ECO:0000256" key="1">
    <source>
        <dbReference type="SAM" id="MobiDB-lite"/>
    </source>
</evidence>
<feature type="region of interest" description="Disordered" evidence="1">
    <location>
        <begin position="94"/>
        <end position="123"/>
    </location>
</feature>
<name>A0A3P7NIJ4_9BILA</name>
<gene>
    <name evidence="2" type="ORF">GPUH_LOCUS24242</name>
</gene>